<protein>
    <submittedName>
        <fullName evidence="2">Uncharacterized protein</fullName>
    </submittedName>
</protein>
<evidence type="ECO:0000256" key="1">
    <source>
        <dbReference type="SAM" id="Phobius"/>
    </source>
</evidence>
<keyword evidence="1" id="KW-0812">Transmembrane</keyword>
<evidence type="ECO:0000313" key="2">
    <source>
        <dbReference type="EMBL" id="PZE18889.1"/>
    </source>
</evidence>
<proteinExistence type="predicted"/>
<dbReference type="EMBL" id="QKSB01000001">
    <property type="protein sequence ID" value="PZE18889.1"/>
    <property type="molecule type" value="Genomic_DNA"/>
</dbReference>
<dbReference type="OrthoDB" id="1177179at2"/>
<dbReference type="AlphaFoldDB" id="A0A2W1N2I9"/>
<gene>
    <name evidence="2" type="ORF">DNU06_03415</name>
</gene>
<dbReference type="RefSeq" id="WP_111061791.1">
    <property type="nucleotide sequence ID" value="NZ_JBHUCU010000007.1"/>
</dbReference>
<keyword evidence="3" id="KW-1185">Reference proteome</keyword>
<comment type="caution">
    <text evidence="2">The sequence shown here is derived from an EMBL/GenBank/DDBJ whole genome shotgun (WGS) entry which is preliminary data.</text>
</comment>
<evidence type="ECO:0000313" key="3">
    <source>
        <dbReference type="Proteomes" id="UP000249248"/>
    </source>
</evidence>
<sequence length="185" mass="21468">MQVKAHSPNISSTIIAQQEDQKWILQIVTSMRAFQTIFKNNLGENAYSSIEEFKKLVLSHLKNNIKIVCDDQKVINISNGKISLGHEMKVAYPLINMPNDFRKIQVSNKSFTQFHNSKSTLIILKNGVISKPLELNKNNDFQLNLKIKNNKLMVNESNSILWLIFAFFCVILIVLITNYFYYRRK</sequence>
<feature type="transmembrane region" description="Helical" evidence="1">
    <location>
        <begin position="160"/>
        <end position="182"/>
    </location>
</feature>
<name>A0A2W1N2I9_9FLAO</name>
<organism evidence="2 3">
    <name type="scientific">Putridiphycobacter roseus</name>
    <dbReference type="NCBI Taxonomy" id="2219161"/>
    <lineage>
        <taxon>Bacteria</taxon>
        <taxon>Pseudomonadati</taxon>
        <taxon>Bacteroidota</taxon>
        <taxon>Flavobacteriia</taxon>
        <taxon>Flavobacteriales</taxon>
        <taxon>Crocinitomicaceae</taxon>
        <taxon>Putridiphycobacter</taxon>
    </lineage>
</organism>
<keyword evidence="1" id="KW-1133">Transmembrane helix</keyword>
<reference evidence="2 3" key="1">
    <citation type="submission" date="2018-06" db="EMBL/GenBank/DDBJ databases">
        <title>The draft genome sequence of Crocinitomix sp. SM1701.</title>
        <authorList>
            <person name="Zhang X."/>
        </authorList>
    </citation>
    <scope>NUCLEOTIDE SEQUENCE [LARGE SCALE GENOMIC DNA]</scope>
    <source>
        <strain evidence="2 3">SM1701</strain>
    </source>
</reference>
<dbReference type="Proteomes" id="UP000249248">
    <property type="component" value="Unassembled WGS sequence"/>
</dbReference>
<keyword evidence="1" id="KW-0472">Membrane</keyword>
<accession>A0A2W1N2I9</accession>